<sequence length="726" mass="82302">MKLCSVCSRIDVRALLLAAEAKTEGIPRFFQHLPDLPSLKASASRCDPCNSIWRSYCYNADPRHLTTDGLKAGPGMEQIWIGTTPYHPALHSLPFVAAFQYTNGGQQRTLAHFEVCAHRGAEPEDNRHLLAASIFPYSGSSECLTMCRKWLRGCCDNHKACKKSSPGSIQLPTRIIDVESSDINGTPQPRLVDGEQRHEAFAALSYCWGGERILTLTTETEEILRAGLPLERFPATLRDAIIVTQNLRIRYLWIDALCIQQDSTEDWTREAAKMRDVYKGAVVTIAAAASSRSSDGIFRDRALDSWACTVPWVNGQTPPQTVILRPAQEIYSDPARTSLMHTRGWTLQESLLAPRTIWLGAHLISFECANGQVDEAGRSTMSTQNYRSKAHIQAMRATMALRLIYKVNRMLNIPHIFSLYYPSLERMKDNGLQSLREFPRFGLQSFQQILTARRFFSQGLLKTPGGSLFSYYDLWCEIVTQYSTRDLTQLSDTLPALAGIANDFYHVTGDTYLAGMWKGDLMRSLCWTSRESNNRMTNIAEIEYLAPSWTWASLFGHPILFYGQMTETTEFKHQAKVHTIKVKTAGQDPFGKVTDGLLVLTAPFLPIEDPQQPALPTSKHPHLFERAQYIAKGSEFRRKHISHQGQRFCLVQLSTHKNYVWKEQFTAIVLLLESTADGKWRRVGYMSIRIYVSPLADYEQEGLKIEEKRGTEWKTAPWIKRKMSIV</sequence>
<protein>
    <submittedName>
        <fullName evidence="1">HET-domain-containing protein</fullName>
    </submittedName>
</protein>
<gene>
    <name evidence="1" type="ORF">BDR25DRAFT_89465</name>
</gene>
<proteinExistence type="predicted"/>
<dbReference type="Proteomes" id="UP000799755">
    <property type="component" value="Unassembled WGS sequence"/>
</dbReference>
<comment type="caution">
    <text evidence="1">The sequence shown here is derived from an EMBL/GenBank/DDBJ whole genome shotgun (WGS) entry which is preliminary data.</text>
</comment>
<evidence type="ECO:0000313" key="2">
    <source>
        <dbReference type="Proteomes" id="UP000799755"/>
    </source>
</evidence>
<dbReference type="EMBL" id="MU003495">
    <property type="protein sequence ID" value="KAF2475926.1"/>
    <property type="molecule type" value="Genomic_DNA"/>
</dbReference>
<accession>A0ACB6RBT3</accession>
<reference evidence="1" key="1">
    <citation type="journal article" date="2020" name="Stud. Mycol.">
        <title>101 Dothideomycetes genomes: a test case for predicting lifestyles and emergence of pathogens.</title>
        <authorList>
            <person name="Haridas S."/>
            <person name="Albert R."/>
            <person name="Binder M."/>
            <person name="Bloem J."/>
            <person name="Labutti K."/>
            <person name="Salamov A."/>
            <person name="Andreopoulos B."/>
            <person name="Baker S."/>
            <person name="Barry K."/>
            <person name="Bills G."/>
            <person name="Bluhm B."/>
            <person name="Cannon C."/>
            <person name="Castanera R."/>
            <person name="Culley D."/>
            <person name="Daum C."/>
            <person name="Ezra D."/>
            <person name="Gonzalez J."/>
            <person name="Henrissat B."/>
            <person name="Kuo A."/>
            <person name="Liang C."/>
            <person name="Lipzen A."/>
            <person name="Lutzoni F."/>
            <person name="Magnuson J."/>
            <person name="Mondo S."/>
            <person name="Nolan M."/>
            <person name="Ohm R."/>
            <person name="Pangilinan J."/>
            <person name="Park H.-J."/>
            <person name="Ramirez L."/>
            <person name="Alfaro M."/>
            <person name="Sun H."/>
            <person name="Tritt A."/>
            <person name="Yoshinaga Y."/>
            <person name="Zwiers L.-H."/>
            <person name="Turgeon B."/>
            <person name="Goodwin S."/>
            <person name="Spatafora J."/>
            <person name="Crous P."/>
            <person name="Grigoriev I."/>
        </authorList>
    </citation>
    <scope>NUCLEOTIDE SEQUENCE</scope>
    <source>
        <strain evidence="1">ATCC 200398</strain>
    </source>
</reference>
<evidence type="ECO:0000313" key="1">
    <source>
        <dbReference type="EMBL" id="KAF2475926.1"/>
    </source>
</evidence>
<keyword evidence="2" id="KW-1185">Reference proteome</keyword>
<name>A0ACB6RBT3_9PLEO</name>
<organism evidence="1 2">
    <name type="scientific">Lindgomyces ingoldianus</name>
    <dbReference type="NCBI Taxonomy" id="673940"/>
    <lineage>
        <taxon>Eukaryota</taxon>
        <taxon>Fungi</taxon>
        <taxon>Dikarya</taxon>
        <taxon>Ascomycota</taxon>
        <taxon>Pezizomycotina</taxon>
        <taxon>Dothideomycetes</taxon>
        <taxon>Pleosporomycetidae</taxon>
        <taxon>Pleosporales</taxon>
        <taxon>Lindgomycetaceae</taxon>
        <taxon>Lindgomyces</taxon>
    </lineage>
</organism>